<dbReference type="Proteomes" id="UP000037696">
    <property type="component" value="Unassembled WGS sequence"/>
</dbReference>
<protein>
    <submittedName>
        <fullName evidence="1">Uncharacterized protein</fullName>
    </submittedName>
</protein>
<dbReference type="AlphaFoldDB" id="A0A0M9WE88"/>
<keyword evidence="2" id="KW-1185">Reference proteome</keyword>
<sequence length="78" mass="8895">MRRVARVPFFIRKRMSLSLSTLIKAAAAQIRKPRQGKSEINTLIMPETRKKNKNKTKKTLSLLFALFAALAKATPHPY</sequence>
<proteinExistence type="predicted"/>
<evidence type="ECO:0000313" key="2">
    <source>
        <dbReference type="Proteomes" id="UP000037696"/>
    </source>
</evidence>
<reference evidence="1 2" key="1">
    <citation type="submission" date="2015-08" db="EMBL/GenBank/DDBJ databases">
        <title>Genome sequencing of Penicillium nordicum.</title>
        <authorList>
            <person name="Nguyen H.D."/>
            <person name="Seifert K.A."/>
        </authorList>
    </citation>
    <scope>NUCLEOTIDE SEQUENCE [LARGE SCALE GENOMIC DNA]</scope>
    <source>
        <strain evidence="1 2">DAOMC 185683</strain>
    </source>
</reference>
<name>A0A0M9WE88_9EURO</name>
<evidence type="ECO:0000313" key="1">
    <source>
        <dbReference type="EMBL" id="KOS41515.1"/>
    </source>
</evidence>
<accession>A0A0M9WE88</accession>
<comment type="caution">
    <text evidence="1">The sequence shown here is derived from an EMBL/GenBank/DDBJ whole genome shotgun (WGS) entry which is preliminary data.</text>
</comment>
<dbReference type="EMBL" id="LHQQ01000130">
    <property type="protein sequence ID" value="KOS41515.1"/>
    <property type="molecule type" value="Genomic_DNA"/>
</dbReference>
<gene>
    <name evidence="1" type="ORF">ACN38_g7635</name>
</gene>
<organism evidence="1 2">
    <name type="scientific">Penicillium nordicum</name>
    <dbReference type="NCBI Taxonomy" id="229535"/>
    <lineage>
        <taxon>Eukaryota</taxon>
        <taxon>Fungi</taxon>
        <taxon>Dikarya</taxon>
        <taxon>Ascomycota</taxon>
        <taxon>Pezizomycotina</taxon>
        <taxon>Eurotiomycetes</taxon>
        <taxon>Eurotiomycetidae</taxon>
        <taxon>Eurotiales</taxon>
        <taxon>Aspergillaceae</taxon>
        <taxon>Penicillium</taxon>
    </lineage>
</organism>